<keyword evidence="10" id="KW-1185">Reference proteome</keyword>
<feature type="transmembrane region" description="Helical" evidence="7">
    <location>
        <begin position="249"/>
        <end position="267"/>
    </location>
</feature>
<keyword evidence="2" id="KW-0813">Transport</keyword>
<keyword evidence="5 7" id="KW-1133">Transmembrane helix</keyword>
<organism evidence="9 10">
    <name type="scientific">Flavisolibacter ginsengisoli DSM 18119</name>
    <dbReference type="NCBI Taxonomy" id="1121884"/>
    <lineage>
        <taxon>Bacteria</taxon>
        <taxon>Pseudomonadati</taxon>
        <taxon>Bacteroidota</taxon>
        <taxon>Chitinophagia</taxon>
        <taxon>Chitinophagales</taxon>
        <taxon>Chitinophagaceae</taxon>
        <taxon>Flavisolibacter</taxon>
    </lineage>
</organism>
<feature type="transmembrane region" description="Helical" evidence="7">
    <location>
        <begin position="159"/>
        <end position="178"/>
    </location>
</feature>
<keyword evidence="6 7" id="KW-0472">Membrane</keyword>
<evidence type="ECO:0000256" key="4">
    <source>
        <dbReference type="ARBA" id="ARBA00022692"/>
    </source>
</evidence>
<evidence type="ECO:0000313" key="10">
    <source>
        <dbReference type="Proteomes" id="UP000184048"/>
    </source>
</evidence>
<keyword evidence="4 7" id="KW-0812">Transmembrane</keyword>
<dbReference type="GO" id="GO:0005886">
    <property type="term" value="C:plasma membrane"/>
    <property type="evidence" value="ECO:0007669"/>
    <property type="project" value="UniProtKB-SubCell"/>
</dbReference>
<gene>
    <name evidence="9" type="ORF">SAMN02745131_02128</name>
</gene>
<dbReference type="GO" id="GO:0015213">
    <property type="term" value="F:uridine transmembrane transporter activity"/>
    <property type="evidence" value="ECO:0007669"/>
    <property type="project" value="TreeGrafter"/>
</dbReference>
<protein>
    <submittedName>
        <fullName evidence="9">Nucleoside transporter</fullName>
    </submittedName>
</protein>
<evidence type="ECO:0000256" key="1">
    <source>
        <dbReference type="ARBA" id="ARBA00004651"/>
    </source>
</evidence>
<dbReference type="Pfam" id="PF03825">
    <property type="entry name" value="Nuc_H_symport"/>
    <property type="match status" value="1"/>
</dbReference>
<feature type="transmembrane region" description="Helical" evidence="7">
    <location>
        <begin position="274"/>
        <end position="292"/>
    </location>
</feature>
<dbReference type="OrthoDB" id="9783013at2"/>
<sequence>MKMSTRIQLSLMMFLNFFVWGAWFVTMGTYLKTQLNASDVNVGVAYGTQALGAIAAPFIIGLIADKFFAAQKILGVLHLVGAALMYYISTLDNFSAFYPILLVYMILFMPTLALVNSVSFKQMRSPEKEFSNIRVWGTIGWIVAGLIIGWLAWEQKSTLVNTFRLSAILSVVLGLFSFSLPNTPPPKAGTKTTFGEIIGLESLGLLKDRNFLIFFLASLLICIPLAFYYQETNIYLNEINVKGAAGKMTFGQMSEMLFLFAMPWFFSRLGVKKMLLVGMAAWAVRYFLFGYGDTGSGMWMLYLGIILHGVCYDFFFVTGQIYTDERAGERIRSSAQGMITLATYGVGMLIGFWIAGLVAEKYSLPGGGHDWKSIWMVPAVIAFAILILFALFFKPVKKKVITESEAEKGLAATPLT</sequence>
<feature type="transmembrane region" description="Helical" evidence="7">
    <location>
        <begin position="96"/>
        <end position="115"/>
    </location>
</feature>
<keyword evidence="3" id="KW-1003">Cell membrane</keyword>
<evidence type="ECO:0000256" key="5">
    <source>
        <dbReference type="ARBA" id="ARBA00022989"/>
    </source>
</evidence>
<dbReference type="InterPro" id="IPR020846">
    <property type="entry name" value="MFS_dom"/>
</dbReference>
<feature type="transmembrane region" description="Helical" evidence="7">
    <location>
        <begin position="298"/>
        <end position="317"/>
    </location>
</feature>
<evidence type="ECO:0000256" key="7">
    <source>
        <dbReference type="SAM" id="Phobius"/>
    </source>
</evidence>
<name>A0A1M5A4F5_9BACT</name>
<dbReference type="InterPro" id="IPR036259">
    <property type="entry name" value="MFS_trans_sf"/>
</dbReference>
<dbReference type="CDD" id="cd06177">
    <property type="entry name" value="MFS_NHS"/>
    <property type="match status" value="1"/>
</dbReference>
<evidence type="ECO:0000256" key="2">
    <source>
        <dbReference type="ARBA" id="ARBA00022448"/>
    </source>
</evidence>
<dbReference type="InterPro" id="IPR004740">
    <property type="entry name" value="Nuc_H_symport"/>
</dbReference>
<feature type="transmembrane region" description="Helical" evidence="7">
    <location>
        <begin position="135"/>
        <end position="153"/>
    </location>
</feature>
<evidence type="ECO:0000256" key="6">
    <source>
        <dbReference type="ARBA" id="ARBA00023136"/>
    </source>
</evidence>
<accession>A0A1M5A4F5</accession>
<evidence type="ECO:0000259" key="8">
    <source>
        <dbReference type="PROSITE" id="PS50850"/>
    </source>
</evidence>
<feature type="transmembrane region" description="Helical" evidence="7">
    <location>
        <begin position="12"/>
        <end position="31"/>
    </location>
</feature>
<feature type="transmembrane region" description="Helical" evidence="7">
    <location>
        <begin position="338"/>
        <end position="359"/>
    </location>
</feature>
<dbReference type="GO" id="GO:0015212">
    <property type="term" value="F:cytidine transmembrane transporter activity"/>
    <property type="evidence" value="ECO:0007669"/>
    <property type="project" value="TreeGrafter"/>
</dbReference>
<feature type="transmembrane region" description="Helical" evidence="7">
    <location>
        <begin position="374"/>
        <end position="393"/>
    </location>
</feature>
<dbReference type="EMBL" id="FQUU01000008">
    <property type="protein sequence ID" value="SHF25095.1"/>
    <property type="molecule type" value="Genomic_DNA"/>
</dbReference>
<feature type="domain" description="Major facilitator superfamily (MFS) profile" evidence="8">
    <location>
        <begin position="202"/>
        <end position="416"/>
    </location>
</feature>
<feature type="transmembrane region" description="Helical" evidence="7">
    <location>
        <begin position="211"/>
        <end position="229"/>
    </location>
</feature>
<proteinExistence type="predicted"/>
<dbReference type="AlphaFoldDB" id="A0A1M5A4F5"/>
<comment type="subcellular location">
    <subcellularLocation>
        <location evidence="1">Cell membrane</location>
        <topology evidence="1">Multi-pass membrane protein</topology>
    </subcellularLocation>
</comment>
<dbReference type="Gene3D" id="1.20.1250.20">
    <property type="entry name" value="MFS general substrate transporter like domains"/>
    <property type="match status" value="2"/>
</dbReference>
<dbReference type="SUPFAM" id="SSF103473">
    <property type="entry name" value="MFS general substrate transporter"/>
    <property type="match status" value="1"/>
</dbReference>
<dbReference type="Proteomes" id="UP000184048">
    <property type="component" value="Unassembled WGS sequence"/>
</dbReference>
<dbReference type="STRING" id="1121884.SAMN02745131_02128"/>
<evidence type="ECO:0000313" key="9">
    <source>
        <dbReference type="EMBL" id="SHF25095.1"/>
    </source>
</evidence>
<dbReference type="RefSeq" id="WP_072835316.1">
    <property type="nucleotide sequence ID" value="NZ_FQUU01000008.1"/>
</dbReference>
<dbReference type="PANTHER" id="PTHR23522">
    <property type="entry name" value="BLL5896 PROTEIN"/>
    <property type="match status" value="1"/>
</dbReference>
<evidence type="ECO:0000256" key="3">
    <source>
        <dbReference type="ARBA" id="ARBA00022475"/>
    </source>
</evidence>
<feature type="transmembrane region" description="Helical" evidence="7">
    <location>
        <begin position="43"/>
        <end position="64"/>
    </location>
</feature>
<dbReference type="PROSITE" id="PS50850">
    <property type="entry name" value="MFS"/>
    <property type="match status" value="1"/>
</dbReference>
<dbReference type="PANTHER" id="PTHR23522:SF4">
    <property type="entry name" value="NUCLEOSIDE PERMEASE NUPG-RELATED"/>
    <property type="match status" value="1"/>
</dbReference>
<feature type="transmembrane region" description="Helical" evidence="7">
    <location>
        <begin position="73"/>
        <end position="90"/>
    </location>
</feature>
<reference evidence="9 10" key="1">
    <citation type="submission" date="2016-11" db="EMBL/GenBank/DDBJ databases">
        <authorList>
            <person name="Jaros S."/>
            <person name="Januszkiewicz K."/>
            <person name="Wedrychowicz H."/>
        </authorList>
    </citation>
    <scope>NUCLEOTIDE SEQUENCE [LARGE SCALE GENOMIC DNA]</scope>
    <source>
        <strain evidence="9 10">DSM 18119</strain>
    </source>
</reference>